<gene>
    <name evidence="2" type="ORF">ETSY2_24085</name>
</gene>
<dbReference type="PANTHER" id="PTHR34107:SF4">
    <property type="entry name" value="SLL1222 PROTEIN"/>
    <property type="match status" value="1"/>
</dbReference>
<evidence type="ECO:0000313" key="2">
    <source>
        <dbReference type="EMBL" id="ETX05249.1"/>
    </source>
</evidence>
<sequence length="195" mass="21939">MSSSILTATEHEASLSVQDNSLYEIVDGQRLDLQPMSAYATWLASRLHGQLWPYAEAHLLGTCITEMLFILDVQRDLRRRPDVAFVSAQRWPMDRDLPSTGDWEVVPDLAVEVISPNDVFKDVLAKVREYFHYGVLLVWVISPEEQQIYVYESPTQVRILSVDDKLTGGNAVSGFRLTVASLFQRSASSHPPSTS</sequence>
<comment type="caution">
    <text evidence="2">The sequence shown here is derived from an EMBL/GenBank/DDBJ whole genome shotgun (WGS) entry which is preliminary data.</text>
</comment>
<dbReference type="EMBL" id="AZHX01001003">
    <property type="protein sequence ID" value="ETX05249.1"/>
    <property type="molecule type" value="Genomic_DNA"/>
</dbReference>
<proteinExistence type="predicted"/>
<protein>
    <recommendedName>
        <fullName evidence="1">Putative restriction endonuclease domain-containing protein</fullName>
    </recommendedName>
</protein>
<evidence type="ECO:0000259" key="1">
    <source>
        <dbReference type="Pfam" id="PF05685"/>
    </source>
</evidence>
<keyword evidence="3" id="KW-1185">Reference proteome</keyword>
<name>W4M4G7_9BACT</name>
<dbReference type="SUPFAM" id="SSF52980">
    <property type="entry name" value="Restriction endonuclease-like"/>
    <property type="match status" value="1"/>
</dbReference>
<dbReference type="Proteomes" id="UP000019140">
    <property type="component" value="Unassembled WGS sequence"/>
</dbReference>
<dbReference type="Gene3D" id="3.90.1570.10">
    <property type="entry name" value="tt1808, chain A"/>
    <property type="match status" value="1"/>
</dbReference>
<dbReference type="AlphaFoldDB" id="W4M4G7"/>
<reference evidence="2 3" key="1">
    <citation type="journal article" date="2014" name="Nature">
        <title>An environmental bacterial taxon with a large and distinct metabolic repertoire.</title>
        <authorList>
            <person name="Wilson M.C."/>
            <person name="Mori T."/>
            <person name="Ruckert C."/>
            <person name="Uria A.R."/>
            <person name="Helf M.J."/>
            <person name="Takada K."/>
            <person name="Gernert C."/>
            <person name="Steffens U.A."/>
            <person name="Heycke N."/>
            <person name="Schmitt S."/>
            <person name="Rinke C."/>
            <person name="Helfrich E.J."/>
            <person name="Brachmann A.O."/>
            <person name="Gurgui C."/>
            <person name="Wakimoto T."/>
            <person name="Kracht M."/>
            <person name="Crusemann M."/>
            <person name="Hentschel U."/>
            <person name="Abe I."/>
            <person name="Matsunaga S."/>
            <person name="Kalinowski J."/>
            <person name="Takeyama H."/>
            <person name="Piel J."/>
        </authorList>
    </citation>
    <scope>NUCLEOTIDE SEQUENCE [LARGE SCALE GENOMIC DNA]</scope>
    <source>
        <strain evidence="3">TSY2</strain>
    </source>
</reference>
<dbReference type="PANTHER" id="PTHR34107">
    <property type="entry name" value="SLL0198 PROTEIN-RELATED"/>
    <property type="match status" value="1"/>
</dbReference>
<evidence type="ECO:0000313" key="3">
    <source>
        <dbReference type="Proteomes" id="UP000019140"/>
    </source>
</evidence>
<dbReference type="InterPro" id="IPR012296">
    <property type="entry name" value="Nuclease_put_TT1808"/>
</dbReference>
<dbReference type="CDD" id="cd06260">
    <property type="entry name" value="DUF820-like"/>
    <property type="match status" value="1"/>
</dbReference>
<dbReference type="InterPro" id="IPR008538">
    <property type="entry name" value="Uma2"/>
</dbReference>
<dbReference type="Pfam" id="PF05685">
    <property type="entry name" value="Uma2"/>
    <property type="match status" value="1"/>
</dbReference>
<organism evidence="2 3">
    <name type="scientific">Candidatus Entotheonella gemina</name>
    <dbReference type="NCBI Taxonomy" id="1429439"/>
    <lineage>
        <taxon>Bacteria</taxon>
        <taxon>Pseudomonadati</taxon>
        <taxon>Nitrospinota/Tectimicrobiota group</taxon>
        <taxon>Candidatus Tectimicrobiota</taxon>
        <taxon>Candidatus Entotheonellia</taxon>
        <taxon>Candidatus Entotheonellales</taxon>
        <taxon>Candidatus Entotheonellaceae</taxon>
        <taxon>Candidatus Entotheonella</taxon>
    </lineage>
</organism>
<feature type="domain" description="Putative restriction endonuclease" evidence="1">
    <location>
        <begin position="19"/>
        <end position="180"/>
    </location>
</feature>
<accession>W4M4G7</accession>
<dbReference type="HOGENOM" id="CLU_076312_3_2_7"/>
<dbReference type="InterPro" id="IPR011335">
    <property type="entry name" value="Restrct_endonuc-II-like"/>
</dbReference>